<dbReference type="PANTHER" id="PTHR11730:SF58">
    <property type="entry name" value="AMMONIUM TRANSPORTER"/>
    <property type="match status" value="1"/>
</dbReference>
<gene>
    <name evidence="8" type="ORF">LSH36_342g06010</name>
</gene>
<evidence type="ECO:0000256" key="3">
    <source>
        <dbReference type="ARBA" id="ARBA00022989"/>
    </source>
</evidence>
<dbReference type="Pfam" id="PF00909">
    <property type="entry name" value="Ammonium_transp"/>
    <property type="match status" value="1"/>
</dbReference>
<dbReference type="GO" id="GO:0005886">
    <property type="term" value="C:plasma membrane"/>
    <property type="evidence" value="ECO:0007669"/>
    <property type="project" value="TreeGrafter"/>
</dbReference>
<dbReference type="GO" id="GO:0008519">
    <property type="term" value="F:ammonium channel activity"/>
    <property type="evidence" value="ECO:0007669"/>
    <property type="project" value="InterPro"/>
</dbReference>
<feature type="transmembrane region" description="Helical" evidence="6">
    <location>
        <begin position="109"/>
        <end position="133"/>
    </location>
</feature>
<reference evidence="8" key="1">
    <citation type="journal article" date="2023" name="Mol. Biol. Evol.">
        <title>Third-Generation Sequencing Reveals the Adaptive Role of the Epigenome in Three Deep-Sea Polychaetes.</title>
        <authorList>
            <person name="Perez M."/>
            <person name="Aroh O."/>
            <person name="Sun Y."/>
            <person name="Lan Y."/>
            <person name="Juniper S.K."/>
            <person name="Young C.R."/>
            <person name="Angers B."/>
            <person name="Qian P.Y."/>
        </authorList>
    </citation>
    <scope>NUCLEOTIDE SEQUENCE</scope>
    <source>
        <strain evidence="8">P08H-3</strain>
    </source>
</reference>
<evidence type="ECO:0000256" key="6">
    <source>
        <dbReference type="SAM" id="Phobius"/>
    </source>
</evidence>
<evidence type="ECO:0000259" key="7">
    <source>
        <dbReference type="Pfam" id="PF00909"/>
    </source>
</evidence>
<evidence type="ECO:0000256" key="4">
    <source>
        <dbReference type="ARBA" id="ARBA00023136"/>
    </source>
</evidence>
<keyword evidence="9" id="KW-1185">Reference proteome</keyword>
<evidence type="ECO:0000313" key="9">
    <source>
        <dbReference type="Proteomes" id="UP001208570"/>
    </source>
</evidence>
<accession>A0AAD9N2N8</accession>
<dbReference type="EMBL" id="JAODUP010000342">
    <property type="protein sequence ID" value="KAK2152019.1"/>
    <property type="molecule type" value="Genomic_DNA"/>
</dbReference>
<dbReference type="Proteomes" id="UP001208570">
    <property type="component" value="Unassembled WGS sequence"/>
</dbReference>
<sequence>MSRFLKKEKRFPYDISTIVNGVLGSLVSITAICTLCDPWEAFIIGSIGAIITVPTEMLTSKLKIDDPVGVIPVHAVCAIWGLTAVGLFIPAEESTIKGQGGLFKTGQFYMVGIQLLAIVLIIVWTLIFASLFLKIIDLVVGLRLSEDQEIIGADVIEHGIGGTDMILDDGLDAVASLTTLGEQAMSAEFKDKVNDLLKDFFKSICRNELYLTMKQTDEGTLGFEIKAVPPIMPEDNLEPRQSSGSTKDDADVTTSEVKSKSYRLRDLLCCKDDSDNITRRPKRHHRVIPLSDVQQAATSLDSTTPRSQRPTACHVNILKIGPNGVALQVTDDHGRATTRFTGASDENRPSSSGFEAVAAPY</sequence>
<dbReference type="GO" id="GO:0097272">
    <property type="term" value="P:ammonium homeostasis"/>
    <property type="evidence" value="ECO:0007669"/>
    <property type="project" value="TreeGrafter"/>
</dbReference>
<feature type="region of interest" description="Disordered" evidence="5">
    <location>
        <begin position="338"/>
        <end position="361"/>
    </location>
</feature>
<dbReference type="SUPFAM" id="SSF111352">
    <property type="entry name" value="Ammonium transporter"/>
    <property type="match status" value="1"/>
</dbReference>
<feature type="region of interest" description="Disordered" evidence="5">
    <location>
        <begin position="232"/>
        <end position="257"/>
    </location>
</feature>
<proteinExistence type="predicted"/>
<dbReference type="InterPro" id="IPR029020">
    <property type="entry name" value="Ammonium/urea_transptr"/>
</dbReference>
<organism evidence="8 9">
    <name type="scientific">Paralvinella palmiformis</name>
    <dbReference type="NCBI Taxonomy" id="53620"/>
    <lineage>
        <taxon>Eukaryota</taxon>
        <taxon>Metazoa</taxon>
        <taxon>Spiralia</taxon>
        <taxon>Lophotrochozoa</taxon>
        <taxon>Annelida</taxon>
        <taxon>Polychaeta</taxon>
        <taxon>Sedentaria</taxon>
        <taxon>Canalipalpata</taxon>
        <taxon>Terebellida</taxon>
        <taxon>Terebelliformia</taxon>
        <taxon>Alvinellidae</taxon>
        <taxon>Paralvinella</taxon>
    </lineage>
</organism>
<dbReference type="Gene3D" id="1.10.3430.10">
    <property type="entry name" value="Ammonium transporter AmtB like domains"/>
    <property type="match status" value="1"/>
</dbReference>
<dbReference type="PANTHER" id="PTHR11730">
    <property type="entry name" value="AMMONIUM TRANSPORTER"/>
    <property type="match status" value="1"/>
</dbReference>
<keyword evidence="3 6" id="KW-1133">Transmembrane helix</keyword>
<feature type="transmembrane region" description="Helical" evidence="6">
    <location>
        <begin position="12"/>
        <end position="32"/>
    </location>
</feature>
<evidence type="ECO:0000256" key="1">
    <source>
        <dbReference type="ARBA" id="ARBA00004141"/>
    </source>
</evidence>
<evidence type="ECO:0000256" key="5">
    <source>
        <dbReference type="SAM" id="MobiDB-lite"/>
    </source>
</evidence>
<feature type="domain" description="Ammonium transporter AmtB-like" evidence="7">
    <location>
        <begin position="14"/>
        <end position="159"/>
    </location>
</feature>
<evidence type="ECO:0000313" key="8">
    <source>
        <dbReference type="EMBL" id="KAK2152019.1"/>
    </source>
</evidence>
<keyword evidence="4 6" id="KW-0472">Membrane</keyword>
<protein>
    <recommendedName>
        <fullName evidence="7">Ammonium transporter AmtB-like domain-containing protein</fullName>
    </recommendedName>
</protein>
<name>A0AAD9N2N8_9ANNE</name>
<feature type="transmembrane region" description="Helical" evidence="6">
    <location>
        <begin position="70"/>
        <end position="89"/>
    </location>
</feature>
<comment type="subcellular location">
    <subcellularLocation>
        <location evidence="1">Membrane</location>
        <topology evidence="1">Multi-pass membrane protein</topology>
    </subcellularLocation>
</comment>
<dbReference type="InterPro" id="IPR024041">
    <property type="entry name" value="NH4_transpt_AmtB-like_dom"/>
</dbReference>
<keyword evidence="2 6" id="KW-0812">Transmembrane</keyword>
<comment type="caution">
    <text evidence="8">The sequence shown here is derived from an EMBL/GenBank/DDBJ whole genome shotgun (WGS) entry which is preliminary data.</text>
</comment>
<dbReference type="AlphaFoldDB" id="A0AAD9N2N8"/>
<evidence type="ECO:0000256" key="2">
    <source>
        <dbReference type="ARBA" id="ARBA00022692"/>
    </source>
</evidence>